<dbReference type="RefSeq" id="WP_250604356.1">
    <property type="nucleotide sequence ID" value="NZ_JAMOKX010000004.1"/>
</dbReference>
<dbReference type="EMBL" id="JAMOKX010000004">
    <property type="protein sequence ID" value="MCL9819610.1"/>
    <property type="molecule type" value="Genomic_DNA"/>
</dbReference>
<proteinExistence type="predicted"/>
<comment type="caution">
    <text evidence="1">The sequence shown here is derived from an EMBL/GenBank/DDBJ whole genome shotgun (WGS) entry which is preliminary data.</text>
</comment>
<protein>
    <recommendedName>
        <fullName evidence="3">Pyridoxamine 5'-phosphate oxidase putative domain-containing protein</fullName>
    </recommendedName>
</protein>
<gene>
    <name evidence="1" type="ORF">NCR95_05445</name>
</gene>
<name>A0ABT0TUL7_9HELI</name>
<dbReference type="InterPro" id="IPR012349">
    <property type="entry name" value="Split_barrel_FMN-bd"/>
</dbReference>
<keyword evidence="2" id="KW-1185">Reference proteome</keyword>
<evidence type="ECO:0000313" key="2">
    <source>
        <dbReference type="Proteomes" id="UP001057522"/>
    </source>
</evidence>
<evidence type="ECO:0000313" key="1">
    <source>
        <dbReference type="EMBL" id="MCL9819610.1"/>
    </source>
</evidence>
<evidence type="ECO:0008006" key="3">
    <source>
        <dbReference type="Google" id="ProtNLM"/>
    </source>
</evidence>
<reference evidence="1" key="1">
    <citation type="submission" date="2022-06" db="EMBL/GenBank/DDBJ databases">
        <title>Helicobacter colisuis sp. nov.</title>
        <authorList>
            <person name="Papic B."/>
            <person name="Gruntar I."/>
        </authorList>
    </citation>
    <scope>NUCLEOTIDE SEQUENCE</scope>
    <source>
        <strain evidence="1">11154-15</strain>
    </source>
</reference>
<accession>A0ABT0TUL7</accession>
<dbReference type="SUPFAM" id="SSF50475">
    <property type="entry name" value="FMN-binding split barrel"/>
    <property type="match status" value="1"/>
</dbReference>
<dbReference type="Proteomes" id="UP001057522">
    <property type="component" value="Unassembled WGS sequence"/>
</dbReference>
<dbReference type="Gene3D" id="2.30.110.10">
    <property type="entry name" value="Electron Transport, Fmn-binding Protein, Chain A"/>
    <property type="match status" value="1"/>
</dbReference>
<organism evidence="1 2">
    <name type="scientific">Helicobacter colisuis</name>
    <dbReference type="NCBI Taxonomy" id="2949739"/>
    <lineage>
        <taxon>Bacteria</taxon>
        <taxon>Pseudomonadati</taxon>
        <taxon>Campylobacterota</taxon>
        <taxon>Epsilonproteobacteria</taxon>
        <taxon>Campylobacterales</taxon>
        <taxon>Helicobacteraceae</taxon>
        <taxon>Helicobacter</taxon>
    </lineage>
</organism>
<sequence length="137" mass="15725">MNQKILKFIAKNHLLTLSVRDEDEGVYIANCYYALDKKDCCLLIKSALDSKHIKLAIQNPHLAVSIAKDSKKLILIKGVQIKVLFKQAINEQKSLYYSQFPFARFASGEIFALEILWAKYTDNGLLISEKLIYQKEK</sequence>